<name>A0AB74U9T3_9GAMM</name>
<accession>A0AB74U9T3</accession>
<feature type="transmembrane region" description="Helical" evidence="1">
    <location>
        <begin position="259"/>
        <end position="276"/>
    </location>
</feature>
<dbReference type="RefSeq" id="WP_353979472.1">
    <property type="nucleotide sequence ID" value="NZ_CP159578.1"/>
</dbReference>
<feature type="transmembrane region" description="Helical" evidence="1">
    <location>
        <begin position="226"/>
        <end position="247"/>
    </location>
</feature>
<evidence type="ECO:0000256" key="1">
    <source>
        <dbReference type="SAM" id="Phobius"/>
    </source>
</evidence>
<keyword evidence="1" id="KW-0812">Transmembrane</keyword>
<proteinExistence type="predicted"/>
<keyword evidence="1" id="KW-1133">Transmembrane helix</keyword>
<organism evidence="2">
    <name type="scientific">Salinicola endophyticus</name>
    <dbReference type="NCBI Taxonomy" id="1949083"/>
    <lineage>
        <taxon>Bacteria</taxon>
        <taxon>Pseudomonadati</taxon>
        <taxon>Pseudomonadota</taxon>
        <taxon>Gammaproteobacteria</taxon>
        <taxon>Oceanospirillales</taxon>
        <taxon>Halomonadaceae</taxon>
        <taxon>Salinicola</taxon>
    </lineage>
</organism>
<keyword evidence="1" id="KW-0472">Membrane</keyword>
<dbReference type="EMBL" id="CP159578">
    <property type="protein sequence ID" value="XCJ78473.1"/>
    <property type="molecule type" value="Genomic_DNA"/>
</dbReference>
<protein>
    <submittedName>
        <fullName evidence="2">Uncharacterized protein</fullName>
    </submittedName>
</protein>
<reference evidence="2" key="1">
    <citation type="submission" date="2024-06" db="EMBL/GenBank/DDBJ databases">
        <title>Complete genome of Salinicola endophyticus HNIBRBA4755.</title>
        <authorList>
            <person name="Shin S.Y."/>
            <person name="Kang H."/>
            <person name="Song J."/>
        </authorList>
    </citation>
    <scope>NUCLEOTIDE SEQUENCE</scope>
    <source>
        <strain evidence="2">HNIBRBA4755</strain>
    </source>
</reference>
<evidence type="ECO:0000313" key="2">
    <source>
        <dbReference type="EMBL" id="XCJ78473.1"/>
    </source>
</evidence>
<dbReference type="AlphaFoldDB" id="A0AB74U9T3"/>
<gene>
    <name evidence="2" type="ORF">ABV408_13645</name>
</gene>
<sequence>MVINELIEFLSKYQNVDKYLTTLQNDCELERLADREYFFGEKGVTKFTETVSQIKLILPEIEKILSGEDDWKSFEKDLESCFSKYKEEQDAESVLVIAFYIYALCKECVRFASGAERNTLHQGEAYFKGLISGLPKDHKVSMLWGRYIRQYSVDFDNIVSRKTIWEAVDKALERRFSNVENRLESFESSVSKFEKRVDEGRKTENFVSLTKGFEQLRGKVATRLRILGSISWGLRTFIISLAGYFAYDKLHQDITIDDMPTLIAPAAFIAIMLYFLKLELREKQDEQEKMNQIDNKIAIIAFIEDYVKFYGGKNGGNSEDAMKSFNELIFSPIAGSKKDKIPEYTDDAQQVINIVRGKMSKKGE</sequence>